<dbReference type="PROSITE" id="PS51900">
    <property type="entry name" value="CB"/>
    <property type="match status" value="1"/>
</dbReference>
<evidence type="ECO:0000256" key="2">
    <source>
        <dbReference type="ARBA" id="ARBA00022908"/>
    </source>
</evidence>
<dbReference type="InterPro" id="IPR010998">
    <property type="entry name" value="Integrase_recombinase_N"/>
</dbReference>
<dbReference type="Pfam" id="PF00589">
    <property type="entry name" value="Phage_integrase"/>
    <property type="match status" value="1"/>
</dbReference>
<dbReference type="Proteomes" id="UP000622653">
    <property type="component" value="Unassembled WGS sequence"/>
</dbReference>
<evidence type="ECO:0000259" key="6">
    <source>
        <dbReference type="PROSITE" id="PS51900"/>
    </source>
</evidence>
<keyword evidence="4" id="KW-0233">DNA recombination</keyword>
<dbReference type="InterPro" id="IPR011010">
    <property type="entry name" value="DNA_brk_join_enz"/>
</dbReference>
<dbReference type="InterPro" id="IPR013762">
    <property type="entry name" value="Integrase-like_cat_sf"/>
</dbReference>
<dbReference type="InterPro" id="IPR004107">
    <property type="entry name" value="Integrase_SAM-like_N"/>
</dbReference>
<evidence type="ECO:0000256" key="5">
    <source>
        <dbReference type="PROSITE-ProRule" id="PRU01248"/>
    </source>
</evidence>
<dbReference type="GO" id="GO:0006310">
    <property type="term" value="P:DNA recombination"/>
    <property type="evidence" value="ECO:0007669"/>
    <property type="project" value="UniProtKB-KW"/>
</dbReference>
<evidence type="ECO:0000256" key="4">
    <source>
        <dbReference type="ARBA" id="ARBA00023172"/>
    </source>
</evidence>
<dbReference type="Pfam" id="PF02899">
    <property type="entry name" value="Phage_int_SAM_1"/>
    <property type="match status" value="1"/>
</dbReference>
<keyword evidence="2" id="KW-0229">DNA integration</keyword>
<dbReference type="RefSeq" id="WP_194561981.1">
    <property type="nucleotide sequence ID" value="NZ_JADKPV010000001.1"/>
</dbReference>
<dbReference type="PANTHER" id="PTHR30349">
    <property type="entry name" value="PHAGE INTEGRASE-RELATED"/>
    <property type="match status" value="1"/>
</dbReference>
<dbReference type="GO" id="GO:0003677">
    <property type="term" value="F:DNA binding"/>
    <property type="evidence" value="ECO:0007669"/>
    <property type="project" value="UniProtKB-UniRule"/>
</dbReference>
<keyword evidence="3 5" id="KW-0238">DNA-binding</keyword>
<evidence type="ECO:0000256" key="3">
    <source>
        <dbReference type="ARBA" id="ARBA00023125"/>
    </source>
</evidence>
<protein>
    <submittedName>
        <fullName evidence="7">Site-specific integrase</fullName>
    </submittedName>
</protein>
<dbReference type="PANTHER" id="PTHR30349:SF41">
    <property type="entry name" value="INTEGRASE_RECOMBINASE PROTEIN MJ0367-RELATED"/>
    <property type="match status" value="1"/>
</dbReference>
<dbReference type="Gene3D" id="1.10.443.10">
    <property type="entry name" value="Intergrase catalytic core"/>
    <property type="match status" value="1"/>
</dbReference>
<dbReference type="AlphaFoldDB" id="A0A8J7G3K9"/>
<name>A0A8J7G3K9_9BACL</name>
<feature type="domain" description="Core-binding (CB)" evidence="6">
    <location>
        <begin position="1"/>
        <end position="87"/>
    </location>
</feature>
<proteinExistence type="inferred from homology"/>
<evidence type="ECO:0000256" key="1">
    <source>
        <dbReference type="ARBA" id="ARBA00008857"/>
    </source>
</evidence>
<evidence type="ECO:0000313" key="7">
    <source>
        <dbReference type="EMBL" id="MBF4500547.1"/>
    </source>
</evidence>
<dbReference type="SUPFAM" id="SSF56349">
    <property type="entry name" value="DNA breaking-rejoining enzymes"/>
    <property type="match status" value="1"/>
</dbReference>
<comment type="caution">
    <text evidence="7">The sequence shown here is derived from an EMBL/GenBank/DDBJ whole genome shotgun (WGS) entry which is preliminary data.</text>
</comment>
<comment type="similarity">
    <text evidence="1">Belongs to the 'phage' integrase family.</text>
</comment>
<keyword evidence="8" id="KW-1185">Reference proteome</keyword>
<dbReference type="InterPro" id="IPR002104">
    <property type="entry name" value="Integrase_catalytic"/>
</dbReference>
<dbReference type="EMBL" id="JADKPV010000001">
    <property type="protein sequence ID" value="MBF4500547.1"/>
    <property type="molecule type" value="Genomic_DNA"/>
</dbReference>
<reference evidence="7" key="1">
    <citation type="submission" date="2020-11" db="EMBL/GenBank/DDBJ databases">
        <title>Multidrug resistant novel bacterium Savagea serpentis sp. nov., isolated from the scats of a vine snake (Ahaetulla nasuta).</title>
        <authorList>
            <person name="Venkata Ramana V."/>
            <person name="Vikas Patil S."/>
            <person name="Yogita Lugani V."/>
        </authorList>
    </citation>
    <scope>NUCLEOTIDE SEQUENCE</scope>
    <source>
        <strain evidence="7">SN6</strain>
    </source>
</reference>
<evidence type="ECO:0000313" key="8">
    <source>
        <dbReference type="Proteomes" id="UP000622653"/>
    </source>
</evidence>
<dbReference type="InterPro" id="IPR044068">
    <property type="entry name" value="CB"/>
</dbReference>
<gene>
    <name evidence="7" type="ORF">IRY55_04150</name>
</gene>
<sequence>MQCKEAIAQYLFHLRNLNKSPHTLKQYRIDLEQLAQALDEARIEDVTSEDFRHFAIHYEDVLLEAGFKPTSVRRKISSLRSFVHYLAVAHIIEEDFKSAILHTQPYQVEVRIPSMTEVSAVYHHYEEPVAMTSYEEWLPFRNRSIVQLMIDTGLKVAEIKNLRWGHFDQKERKLALLRKNLTFQWIDLMDKTVEDLQHYAKRTAELFDFEWEEGHALYFTDRGLMNEPMSERTVERVVERATAGESLDVRGSELRYFRLLQRSVQEDPEDLLKHFGYASKEQMIQRLQQLKPKR</sequence>
<dbReference type="Gene3D" id="1.10.150.130">
    <property type="match status" value="1"/>
</dbReference>
<accession>A0A8J7G3K9</accession>
<organism evidence="7 8">
    <name type="scientific">Savagea serpentis</name>
    <dbReference type="NCBI Taxonomy" id="2785297"/>
    <lineage>
        <taxon>Bacteria</taxon>
        <taxon>Bacillati</taxon>
        <taxon>Bacillota</taxon>
        <taxon>Bacilli</taxon>
        <taxon>Bacillales</taxon>
        <taxon>Caryophanaceae</taxon>
        <taxon>Savagea</taxon>
    </lineage>
</organism>
<dbReference type="GO" id="GO:0015074">
    <property type="term" value="P:DNA integration"/>
    <property type="evidence" value="ECO:0007669"/>
    <property type="project" value="UniProtKB-KW"/>
</dbReference>
<dbReference type="InterPro" id="IPR050090">
    <property type="entry name" value="Tyrosine_recombinase_XerCD"/>
</dbReference>